<dbReference type="RefSeq" id="WP_173268374.1">
    <property type="nucleotide sequence ID" value="NZ_JABMKV010000001.1"/>
</dbReference>
<accession>A0ABX2D8H1</accession>
<sequence length="337" mass="39548">MNSTKPINIFYEEPEADRWFKYDRYPRKIIRRIIRGKQRPGGVMMVALELMHGLDKLKIPYRFNDYKYTKNHPNELIGVIGKPHLIFEKKFKNPILFGAGVFSHPIDCPDLFKIYPNVKKMLVPGPWMQAMCEPYYHDKVMAWPVGIDSEKWSDKIKGENLNVDFLIYDKIRWENNKFQDDLLAPLIKQLEDKGLSYHYIKYGSYQPSDLMDELKICKAVIFLCTHESQGIAYQQILSTNTPILAWDRGGYWQDPAYYPNKVKFEPVSSVPYWDERCGVKFKGISDFPLMLDKFIIKLNNNEFNSRSFILENLTLEICAQKYVTIYNDTANENSSNS</sequence>
<keyword evidence="2" id="KW-1185">Reference proteome</keyword>
<protein>
    <submittedName>
        <fullName evidence="1">Glycosyltransferase</fullName>
    </submittedName>
</protein>
<evidence type="ECO:0000313" key="1">
    <source>
        <dbReference type="EMBL" id="NQX30172.1"/>
    </source>
</evidence>
<dbReference type="SUPFAM" id="SSF53756">
    <property type="entry name" value="UDP-Glycosyltransferase/glycogen phosphorylase"/>
    <property type="match status" value="1"/>
</dbReference>
<evidence type="ECO:0000313" key="2">
    <source>
        <dbReference type="Proteomes" id="UP000762110"/>
    </source>
</evidence>
<reference evidence="1 2" key="1">
    <citation type="submission" date="2020-05" db="EMBL/GenBank/DDBJ databases">
        <title>Description of Pedobacter foliorum sp. nov.</title>
        <authorList>
            <person name="Qi S."/>
            <person name="Carlier A."/>
            <person name="Cnockaert M."/>
            <person name="Vandamme P."/>
        </authorList>
    </citation>
    <scope>NUCLEOTIDE SEQUENCE [LARGE SCALE GENOMIC DNA]</scope>
    <source>
        <strain evidence="1 2">LMG 31300</strain>
    </source>
</reference>
<name>A0ABX2D8H1_9SPHI</name>
<comment type="caution">
    <text evidence="1">The sequence shown here is derived from an EMBL/GenBank/DDBJ whole genome shotgun (WGS) entry which is preliminary data.</text>
</comment>
<dbReference type="Proteomes" id="UP000762110">
    <property type="component" value="Unassembled WGS sequence"/>
</dbReference>
<proteinExistence type="predicted"/>
<gene>
    <name evidence="1" type="ORF">HQN85_00420</name>
</gene>
<organism evidence="1 2">
    <name type="scientific">Pedobacter boryungensis</name>
    <dbReference type="NCBI Taxonomy" id="869962"/>
    <lineage>
        <taxon>Bacteria</taxon>
        <taxon>Pseudomonadati</taxon>
        <taxon>Bacteroidota</taxon>
        <taxon>Sphingobacteriia</taxon>
        <taxon>Sphingobacteriales</taxon>
        <taxon>Sphingobacteriaceae</taxon>
        <taxon>Pedobacter</taxon>
    </lineage>
</organism>
<dbReference type="EMBL" id="JABMKV010000001">
    <property type="protein sequence ID" value="NQX30172.1"/>
    <property type="molecule type" value="Genomic_DNA"/>
</dbReference>